<dbReference type="OrthoDB" id="9806127at2"/>
<keyword evidence="4" id="KW-0997">Cell inner membrane</keyword>
<evidence type="ECO:0000256" key="7">
    <source>
        <dbReference type="ARBA" id="ARBA00022840"/>
    </source>
</evidence>
<dbReference type="InterPro" id="IPR003439">
    <property type="entry name" value="ABC_transporter-like_ATP-bd"/>
</dbReference>
<dbReference type="InterPro" id="IPR003593">
    <property type="entry name" value="AAA+_ATPase"/>
</dbReference>
<keyword evidence="2" id="KW-0813">Transport</keyword>
<evidence type="ECO:0000313" key="13">
    <source>
        <dbReference type="EMBL" id="BAJ00497.1"/>
    </source>
</evidence>
<proteinExistence type="predicted"/>
<evidence type="ECO:0000256" key="6">
    <source>
        <dbReference type="ARBA" id="ARBA00022741"/>
    </source>
</evidence>
<dbReference type="InterPro" id="IPR039421">
    <property type="entry name" value="Type_1_exporter"/>
</dbReference>
<dbReference type="CDD" id="cd03228">
    <property type="entry name" value="ABCC_MRP_Like"/>
    <property type="match status" value="1"/>
</dbReference>
<dbReference type="SUPFAM" id="SSF90123">
    <property type="entry name" value="ABC transporter transmembrane region"/>
    <property type="match status" value="1"/>
</dbReference>
<dbReference type="PROSITE" id="PS00211">
    <property type="entry name" value="ABC_TRANSPORTER_1"/>
    <property type="match status" value="1"/>
</dbReference>
<dbReference type="SMART" id="SM00382">
    <property type="entry name" value="AAA"/>
    <property type="match status" value="1"/>
</dbReference>
<feature type="domain" description="ABC transmembrane type-1" evidence="12">
    <location>
        <begin position="26"/>
        <end position="316"/>
    </location>
</feature>
<comment type="subcellular location">
    <subcellularLocation>
        <location evidence="1">Cell inner membrane</location>
        <topology evidence="1">Multi-pass membrane protein</topology>
    </subcellularLocation>
</comment>
<dbReference type="PROSITE" id="PS50893">
    <property type="entry name" value="ABC_TRANSPORTER_2"/>
    <property type="match status" value="1"/>
</dbReference>
<feature type="transmembrane region" description="Helical" evidence="10">
    <location>
        <begin position="246"/>
        <end position="269"/>
    </location>
</feature>
<dbReference type="InterPro" id="IPR014216">
    <property type="entry name" value="ABC_transptr_CydD"/>
</dbReference>
<keyword evidence="3" id="KW-1003">Cell membrane</keyword>
<evidence type="ECO:0000256" key="3">
    <source>
        <dbReference type="ARBA" id="ARBA00022475"/>
    </source>
</evidence>
<dbReference type="PROSITE" id="PS50929">
    <property type="entry name" value="ABC_TM1F"/>
    <property type="match status" value="1"/>
</dbReference>
<gene>
    <name evidence="13" type="primary">cydD</name>
    <name evidence="13" type="ordered locus">SVI_0526</name>
</gene>
<evidence type="ECO:0000256" key="1">
    <source>
        <dbReference type="ARBA" id="ARBA00004429"/>
    </source>
</evidence>
<dbReference type="PANTHER" id="PTHR24221:SF261">
    <property type="entry name" value="GLUTATHIONE_L-CYSTEINE TRANSPORT SYSTEM ATP-BINDING_PERMEASE PROTEIN CYDD"/>
    <property type="match status" value="1"/>
</dbReference>
<dbReference type="PANTHER" id="PTHR24221">
    <property type="entry name" value="ATP-BINDING CASSETTE SUB-FAMILY B"/>
    <property type="match status" value="1"/>
</dbReference>
<dbReference type="SUPFAM" id="SSF52540">
    <property type="entry name" value="P-loop containing nucleoside triphosphate hydrolases"/>
    <property type="match status" value="1"/>
</dbReference>
<dbReference type="InterPro" id="IPR027417">
    <property type="entry name" value="P-loop_NTPase"/>
</dbReference>
<keyword evidence="14" id="KW-1185">Reference proteome</keyword>
<dbReference type="Gene3D" id="1.20.1560.10">
    <property type="entry name" value="ABC transporter type 1, transmembrane domain"/>
    <property type="match status" value="1"/>
</dbReference>
<evidence type="ECO:0000256" key="10">
    <source>
        <dbReference type="SAM" id="Phobius"/>
    </source>
</evidence>
<evidence type="ECO:0000313" key="14">
    <source>
        <dbReference type="Proteomes" id="UP000002350"/>
    </source>
</evidence>
<evidence type="ECO:0000256" key="9">
    <source>
        <dbReference type="ARBA" id="ARBA00023136"/>
    </source>
</evidence>
<organism evidence="13 14">
    <name type="scientific">Shewanella violacea (strain JCM 10179 / CIP 106290 / LMG 19151 / DSS12)</name>
    <dbReference type="NCBI Taxonomy" id="637905"/>
    <lineage>
        <taxon>Bacteria</taxon>
        <taxon>Pseudomonadati</taxon>
        <taxon>Pseudomonadota</taxon>
        <taxon>Gammaproteobacteria</taxon>
        <taxon>Alteromonadales</taxon>
        <taxon>Shewanellaceae</taxon>
        <taxon>Shewanella</taxon>
    </lineage>
</organism>
<keyword evidence="6" id="KW-0547">Nucleotide-binding</keyword>
<dbReference type="NCBIfam" id="NF008379">
    <property type="entry name" value="PRK11174.1"/>
    <property type="match status" value="1"/>
</dbReference>
<dbReference type="FunFam" id="1.20.1560.10:FF:000039">
    <property type="entry name" value="Cysteine/glutathione ABC transporter permease/ATP-binding protein CydD"/>
    <property type="match status" value="1"/>
</dbReference>
<feature type="domain" description="ABC transporter" evidence="11">
    <location>
        <begin position="364"/>
        <end position="597"/>
    </location>
</feature>
<keyword evidence="9 10" id="KW-0472">Membrane</keyword>
<evidence type="ECO:0000259" key="11">
    <source>
        <dbReference type="PROSITE" id="PS50893"/>
    </source>
</evidence>
<accession>D4ZFP8</accession>
<dbReference type="InterPro" id="IPR036640">
    <property type="entry name" value="ABC1_TM_sf"/>
</dbReference>
<dbReference type="Proteomes" id="UP000002350">
    <property type="component" value="Chromosome"/>
</dbReference>
<dbReference type="KEGG" id="svo:SVI_0526"/>
<dbReference type="GO" id="GO:0016887">
    <property type="term" value="F:ATP hydrolysis activity"/>
    <property type="evidence" value="ECO:0007669"/>
    <property type="project" value="InterPro"/>
</dbReference>
<protein>
    <submittedName>
        <fullName evidence="13">ABC transporter, ATP-binding protein CydD</fullName>
    </submittedName>
</protein>
<evidence type="ECO:0000256" key="8">
    <source>
        <dbReference type="ARBA" id="ARBA00022989"/>
    </source>
</evidence>
<feature type="transmembrane region" description="Helical" evidence="10">
    <location>
        <begin position="21"/>
        <end position="46"/>
    </location>
</feature>
<name>D4ZFP8_SHEVD</name>
<dbReference type="EMBL" id="AP011177">
    <property type="protein sequence ID" value="BAJ00497.1"/>
    <property type="molecule type" value="Genomic_DNA"/>
</dbReference>
<reference evidence="14" key="1">
    <citation type="journal article" date="2010" name="Mol. Biosyst.">
        <title>Complete genome sequence and comparative analysis of Shewanella violacea, a psychrophilic and piezophilic bacterium from deep sea floor sediments.</title>
        <authorList>
            <person name="Aono E."/>
            <person name="Baba T."/>
            <person name="Ara T."/>
            <person name="Nishi T."/>
            <person name="Nakamichi T."/>
            <person name="Inamoto E."/>
            <person name="Toyonaga H."/>
            <person name="Hasegawa M."/>
            <person name="Takai Y."/>
            <person name="Okumura Y."/>
            <person name="Baba M."/>
            <person name="Tomita M."/>
            <person name="Kato C."/>
            <person name="Oshima T."/>
            <person name="Nakasone K."/>
            <person name="Mori H."/>
        </authorList>
    </citation>
    <scope>NUCLEOTIDE SEQUENCE [LARGE SCALE GENOMIC DNA]</scope>
    <source>
        <strain evidence="14">JCM 10179 / CIP 106290 / LMG 19151 / DSS12</strain>
    </source>
</reference>
<dbReference type="STRING" id="637905.SVI_0526"/>
<dbReference type="Gene3D" id="3.40.50.300">
    <property type="entry name" value="P-loop containing nucleotide triphosphate hydrolases"/>
    <property type="match status" value="1"/>
</dbReference>
<evidence type="ECO:0000259" key="12">
    <source>
        <dbReference type="PROSITE" id="PS50929"/>
    </source>
</evidence>
<dbReference type="GO" id="GO:0034040">
    <property type="term" value="F:ATPase-coupled lipid transmembrane transporter activity"/>
    <property type="evidence" value="ECO:0007669"/>
    <property type="project" value="TreeGrafter"/>
</dbReference>
<dbReference type="RefSeq" id="WP_013049810.1">
    <property type="nucleotide sequence ID" value="NC_014012.1"/>
</dbReference>
<feature type="transmembrane region" description="Helical" evidence="10">
    <location>
        <begin position="66"/>
        <end position="83"/>
    </location>
</feature>
<dbReference type="GO" id="GO:0042883">
    <property type="term" value="P:cysteine transport"/>
    <property type="evidence" value="ECO:0007669"/>
    <property type="project" value="InterPro"/>
</dbReference>
<feature type="transmembrane region" description="Helical" evidence="10">
    <location>
        <begin position="167"/>
        <end position="188"/>
    </location>
</feature>
<feature type="transmembrane region" description="Helical" evidence="10">
    <location>
        <begin position="144"/>
        <end position="161"/>
    </location>
</feature>
<feature type="transmembrane region" description="Helical" evidence="10">
    <location>
        <begin position="281"/>
        <end position="301"/>
    </location>
</feature>
<dbReference type="AlphaFoldDB" id="D4ZFP8"/>
<evidence type="ECO:0000256" key="4">
    <source>
        <dbReference type="ARBA" id="ARBA00022519"/>
    </source>
</evidence>
<dbReference type="InterPro" id="IPR017871">
    <property type="entry name" value="ABC_transporter-like_CS"/>
</dbReference>
<evidence type="ECO:0000256" key="5">
    <source>
        <dbReference type="ARBA" id="ARBA00022692"/>
    </source>
</evidence>
<dbReference type="eggNOG" id="COG4988">
    <property type="taxonomic scope" value="Bacteria"/>
</dbReference>
<dbReference type="GO" id="GO:0005886">
    <property type="term" value="C:plasma membrane"/>
    <property type="evidence" value="ECO:0007669"/>
    <property type="project" value="UniProtKB-SubCell"/>
</dbReference>
<keyword evidence="8 10" id="KW-1133">Transmembrane helix</keyword>
<dbReference type="Pfam" id="PF00664">
    <property type="entry name" value="ABC_membrane"/>
    <property type="match status" value="1"/>
</dbReference>
<dbReference type="CDD" id="cd18584">
    <property type="entry name" value="ABC_6TM_AarD_CydD"/>
    <property type="match status" value="1"/>
</dbReference>
<dbReference type="InterPro" id="IPR011527">
    <property type="entry name" value="ABC1_TM_dom"/>
</dbReference>
<dbReference type="GO" id="GO:0005524">
    <property type="term" value="F:ATP binding"/>
    <property type="evidence" value="ECO:0007669"/>
    <property type="project" value="UniProtKB-KW"/>
</dbReference>
<dbReference type="HOGENOM" id="CLU_000604_84_9_6"/>
<dbReference type="Pfam" id="PF00005">
    <property type="entry name" value="ABC_tran"/>
    <property type="match status" value="1"/>
</dbReference>
<sequence>MDKSLEKQLTSWLRLQKKACGFYLNLTVLFGLLTGLSLIIQAYLLSTILHGVIILELDKSHYTHEFILLLVLIPIRALLAFARERACFESGKRLRLQIRSAVLDKLTELGPAFIKGKPVGSWASIVLEQVEDLHDFYARYLPQIILAGFIPLTILIVVFPLNWAAGLILLATAPLIPMFMILVGMGAADANRKNFSALAKLSGHFMDRLKGLPTLKLFNRGDAEVKEIETASEEFRERTMSVLRMAFLSSAVLEFFSAVSIAVLAVYFGFSYLGHLNFGDYNGGVSLFIGLFVLMLAPEFYQPLRDMGTHYHAKAQAIGAAEELMALLEYRVESNSVESKSGGKEIKHMAVNDKAIDWQAGVEIEARDLKVLSHDGATLVGPVSFHLSPGQHVAIVGPSGSGKTSLLNAMLGFLPYEGSLKVNGLELSELDMTLWRRHLAWLGQDPQLFHGTVRDNVAMADVAMGDEAIKLLLEKANILEFVEQQSLGLSHPIGEQMAGLSVGQAQRIALARALGQDAHLYLLDEPTASLDSHSEQAVLSTLWQAMDKTSCLMVTHRLDQLHQMDTILVLDAGAIVQRGSFEDLNRAEGLFKLMQEDETDVEAQANKESNS</sequence>
<keyword evidence="5 10" id="KW-0812">Transmembrane</keyword>
<evidence type="ECO:0000256" key="2">
    <source>
        <dbReference type="ARBA" id="ARBA00022448"/>
    </source>
</evidence>
<dbReference type="NCBIfam" id="TIGR02857">
    <property type="entry name" value="CydD"/>
    <property type="match status" value="1"/>
</dbReference>
<dbReference type="GO" id="GO:0140359">
    <property type="term" value="F:ABC-type transporter activity"/>
    <property type="evidence" value="ECO:0007669"/>
    <property type="project" value="InterPro"/>
</dbReference>
<keyword evidence="7 13" id="KW-0067">ATP-binding</keyword>